<organism evidence="1 2">
    <name type="scientific">Allacma fusca</name>
    <dbReference type="NCBI Taxonomy" id="39272"/>
    <lineage>
        <taxon>Eukaryota</taxon>
        <taxon>Metazoa</taxon>
        <taxon>Ecdysozoa</taxon>
        <taxon>Arthropoda</taxon>
        <taxon>Hexapoda</taxon>
        <taxon>Collembola</taxon>
        <taxon>Symphypleona</taxon>
        <taxon>Sminthuridae</taxon>
        <taxon>Allacma</taxon>
    </lineage>
</organism>
<accession>A0A8J2L0Z9</accession>
<proteinExistence type="predicted"/>
<gene>
    <name evidence="1" type="ORF">AFUS01_LOCUS35364</name>
</gene>
<comment type="caution">
    <text evidence="1">The sequence shown here is derived from an EMBL/GenBank/DDBJ whole genome shotgun (WGS) entry which is preliminary data.</text>
</comment>
<evidence type="ECO:0000313" key="2">
    <source>
        <dbReference type="Proteomes" id="UP000708208"/>
    </source>
</evidence>
<dbReference type="Proteomes" id="UP000708208">
    <property type="component" value="Unassembled WGS sequence"/>
</dbReference>
<dbReference type="AlphaFoldDB" id="A0A8J2L0Z9"/>
<evidence type="ECO:0000313" key="1">
    <source>
        <dbReference type="EMBL" id="CAG7825241.1"/>
    </source>
</evidence>
<reference evidence="1" key="1">
    <citation type="submission" date="2021-06" db="EMBL/GenBank/DDBJ databases">
        <authorList>
            <person name="Hodson N. C."/>
            <person name="Mongue J. A."/>
            <person name="Jaron S. K."/>
        </authorList>
    </citation>
    <scope>NUCLEOTIDE SEQUENCE</scope>
</reference>
<keyword evidence="2" id="KW-1185">Reference proteome</keyword>
<protein>
    <submittedName>
        <fullName evidence="1">Uncharacterized protein</fullName>
    </submittedName>
</protein>
<name>A0A8J2L0Z9_9HEXA</name>
<dbReference type="EMBL" id="CAJVCH010535542">
    <property type="protein sequence ID" value="CAG7825241.1"/>
    <property type="molecule type" value="Genomic_DNA"/>
</dbReference>
<feature type="non-terminal residue" evidence="1">
    <location>
        <position position="1"/>
    </location>
</feature>
<sequence length="162" mass="18053">MYAVVEFQKDSSVEVVPCAWISGDQTTCKWPDKSTNVTRWIEAGIKPQATWETCVLKQVVYFCASIEKARKKRNKYLDTSNIDSSSDDEVSCRKLRKKVKTSTTAEPFDIGFKLVAVDNVSNIEENSASINSISETNLELPMPSLKTPVSSRPSCSFTVSNN</sequence>
<dbReference type="OrthoDB" id="6614320at2759"/>